<comment type="caution">
    <text evidence="4">The sequence shown here is derived from an EMBL/GenBank/DDBJ whole genome shotgun (WGS) entry which is preliminary data.</text>
</comment>
<reference evidence="4 5" key="1">
    <citation type="submission" date="2016-03" db="EMBL/GenBank/DDBJ databases">
        <title>Choanephora cucurbitarum.</title>
        <authorList>
            <person name="Min B."/>
            <person name="Park H."/>
            <person name="Park J.-H."/>
            <person name="Shin H.-D."/>
            <person name="Choi I.-G."/>
        </authorList>
    </citation>
    <scope>NUCLEOTIDE SEQUENCE [LARGE SCALE GENOMIC DNA]</scope>
    <source>
        <strain evidence="4 5">KUS-F28377</strain>
    </source>
</reference>
<dbReference type="Proteomes" id="UP000093000">
    <property type="component" value="Unassembled WGS sequence"/>
</dbReference>
<accession>A0A1C7ND98</accession>
<dbReference type="GO" id="GO:0043161">
    <property type="term" value="P:proteasome-mediated ubiquitin-dependent protein catabolic process"/>
    <property type="evidence" value="ECO:0007669"/>
    <property type="project" value="EnsemblFungi"/>
</dbReference>
<dbReference type="OrthoDB" id="268763at2759"/>
<dbReference type="GO" id="GO:0008180">
    <property type="term" value="C:COP9 signalosome"/>
    <property type="evidence" value="ECO:0007669"/>
    <property type="project" value="EnsemblFungi"/>
</dbReference>
<dbReference type="GO" id="GO:0034515">
    <property type="term" value="C:proteasome storage granule"/>
    <property type="evidence" value="ECO:0007669"/>
    <property type="project" value="EnsemblFungi"/>
</dbReference>
<dbReference type="GO" id="GO:0000338">
    <property type="term" value="P:protein deneddylation"/>
    <property type="evidence" value="ECO:0007669"/>
    <property type="project" value="EnsemblFungi"/>
</dbReference>
<dbReference type="GO" id="GO:0008541">
    <property type="term" value="C:proteasome regulatory particle, lid subcomplex"/>
    <property type="evidence" value="ECO:0007669"/>
    <property type="project" value="EnsemblFungi"/>
</dbReference>
<name>A0A1C7ND98_9FUNG</name>
<dbReference type="Pfam" id="PF18098">
    <property type="entry name" value="RPN5_C"/>
    <property type="match status" value="1"/>
</dbReference>
<protein>
    <submittedName>
        <fullName evidence="4">26S proteasome non-ATPase regulatory subunit 12</fullName>
    </submittedName>
</protein>
<dbReference type="FunFam" id="1.10.10.10:FF:000070">
    <property type="entry name" value="26S proteasome non-ATPase regulatory subunit 12"/>
    <property type="match status" value="1"/>
</dbReference>
<dbReference type="SUPFAM" id="SSF46785">
    <property type="entry name" value="Winged helix' DNA-binding domain"/>
    <property type="match status" value="1"/>
</dbReference>
<organism evidence="4 5">
    <name type="scientific">Choanephora cucurbitarum</name>
    <dbReference type="NCBI Taxonomy" id="101091"/>
    <lineage>
        <taxon>Eukaryota</taxon>
        <taxon>Fungi</taxon>
        <taxon>Fungi incertae sedis</taxon>
        <taxon>Mucoromycota</taxon>
        <taxon>Mucoromycotina</taxon>
        <taxon>Mucoromycetes</taxon>
        <taxon>Mucorales</taxon>
        <taxon>Mucorineae</taxon>
        <taxon>Choanephoraceae</taxon>
        <taxon>Choanephoroideae</taxon>
        <taxon>Choanephora</taxon>
    </lineage>
</organism>
<dbReference type="STRING" id="101091.A0A1C7ND98"/>
<comment type="similarity">
    <text evidence="1">Belongs to the proteasome subunit p55 family.</text>
</comment>
<dbReference type="EMBL" id="LUGH01000408">
    <property type="protein sequence ID" value="OBZ85334.1"/>
    <property type="molecule type" value="Genomic_DNA"/>
</dbReference>
<dbReference type="Pfam" id="PF01399">
    <property type="entry name" value="PCI"/>
    <property type="match status" value="1"/>
</dbReference>
<dbReference type="SMART" id="SM00088">
    <property type="entry name" value="PINT"/>
    <property type="match status" value="1"/>
</dbReference>
<dbReference type="AlphaFoldDB" id="A0A1C7ND98"/>
<evidence type="ECO:0000256" key="1">
    <source>
        <dbReference type="ARBA" id="ARBA00006397"/>
    </source>
</evidence>
<evidence type="ECO:0000313" key="5">
    <source>
        <dbReference type="Proteomes" id="UP000093000"/>
    </source>
</evidence>
<dbReference type="PANTHER" id="PTHR10855:SF1">
    <property type="entry name" value="26S PROTEASOME NON-ATPASE REGULATORY SUBUNIT 12"/>
    <property type="match status" value="1"/>
</dbReference>
<dbReference type="InterPro" id="IPR040134">
    <property type="entry name" value="PSMD12/CSN4"/>
</dbReference>
<dbReference type="InterPro" id="IPR000717">
    <property type="entry name" value="PCI_dom"/>
</dbReference>
<dbReference type="InterPro" id="IPR054559">
    <property type="entry name" value="PSMD12-CSN4-like_N"/>
</dbReference>
<dbReference type="Pfam" id="PF22241">
    <property type="entry name" value="PSMD12-CSN4_N"/>
    <property type="match status" value="1"/>
</dbReference>
<gene>
    <name evidence="4" type="primary">Psmd12</name>
    <name evidence="4" type="ORF">A0J61_06618</name>
</gene>
<dbReference type="InParanoid" id="A0A1C7ND98"/>
<keyword evidence="5" id="KW-1185">Reference proteome</keyword>
<dbReference type="FunCoup" id="A0A1C7ND98">
    <property type="interactions" value="836"/>
</dbReference>
<evidence type="ECO:0000313" key="4">
    <source>
        <dbReference type="EMBL" id="OBZ85334.1"/>
    </source>
</evidence>
<evidence type="ECO:0000259" key="3">
    <source>
        <dbReference type="PROSITE" id="PS50250"/>
    </source>
</evidence>
<proteinExistence type="inferred from homology"/>
<dbReference type="PANTHER" id="PTHR10855">
    <property type="entry name" value="26S PROTEASOME NON-ATPASE REGULATORY SUBUNIT 12/COP9 SIGNALOSOME COMPLEX SUBUNIT 4"/>
    <property type="match status" value="1"/>
</dbReference>
<sequence>MSDGKLEKMDKDFSPQVDALLPETESLAQQGKLNEALEKLLSLEKQARNAADQASTGRILVQVVKLCHQVNDWKLMNEQIVLLSKKHGQLKAATSKMVQEAMSYIDTTPNMETKLELIDTLRTVTDGKIYVEVERARITRLLAKIREDEGKTNEAADILQELQVETFGSMDKREKVDFILEQMRLCLAKSDYIRTQIISKKINTKFFQDKENEDLKLRFYQLMIQHALHEDQYLNVHKFYKQIYDSESIQEDEAKWKEALQNAILFVILAPYDNEQSDLLHRIYQDTKLAQIAPYQELAKCFVTVELMRWTQIEQSYGQLLSQAFNTSTEEGQKRLKELHHRVVEHNIRVIAKYYTRVSTKRLVQLLDLNEKVTEEFLSKLVVSKTIYARIDRSAGIINFQPKKDANEILNNWSNDINSLLNLIEKTCHLISKEEMVHSIAKVK</sequence>
<dbReference type="InterPro" id="IPR036390">
    <property type="entry name" value="WH_DNA-bd_sf"/>
</dbReference>
<dbReference type="InterPro" id="IPR040896">
    <property type="entry name" value="RPN5_C"/>
</dbReference>
<keyword evidence="2 4" id="KW-0647">Proteasome</keyword>
<feature type="domain" description="PCI" evidence="3">
    <location>
        <begin position="232"/>
        <end position="405"/>
    </location>
</feature>
<dbReference type="Gene3D" id="1.10.10.10">
    <property type="entry name" value="Winged helix-like DNA-binding domain superfamily/Winged helix DNA-binding domain"/>
    <property type="match status" value="1"/>
</dbReference>
<dbReference type="InterPro" id="IPR036388">
    <property type="entry name" value="WH-like_DNA-bd_sf"/>
</dbReference>
<evidence type="ECO:0000256" key="2">
    <source>
        <dbReference type="ARBA" id="ARBA00022942"/>
    </source>
</evidence>
<dbReference type="PROSITE" id="PS50250">
    <property type="entry name" value="PCI"/>
    <property type="match status" value="1"/>
</dbReference>